<keyword evidence="3" id="KW-1185">Reference proteome</keyword>
<dbReference type="InterPro" id="IPR001258">
    <property type="entry name" value="NHL_repeat"/>
</dbReference>
<organism evidence="2 3">
    <name type="scientific">Mytilus edulis</name>
    <name type="common">Blue mussel</name>
    <dbReference type="NCBI Taxonomy" id="6550"/>
    <lineage>
        <taxon>Eukaryota</taxon>
        <taxon>Metazoa</taxon>
        <taxon>Spiralia</taxon>
        <taxon>Lophotrochozoa</taxon>
        <taxon>Mollusca</taxon>
        <taxon>Bivalvia</taxon>
        <taxon>Autobranchia</taxon>
        <taxon>Pteriomorphia</taxon>
        <taxon>Mytilida</taxon>
        <taxon>Mytiloidea</taxon>
        <taxon>Mytilidae</taxon>
        <taxon>Mytilinae</taxon>
        <taxon>Mytilus</taxon>
    </lineage>
</organism>
<accession>A0A8S3SIR0</accession>
<comment type="caution">
    <text evidence="2">The sequence shown here is derived from an EMBL/GenBank/DDBJ whole genome shotgun (WGS) entry which is preliminary data.</text>
</comment>
<evidence type="ECO:0000256" key="1">
    <source>
        <dbReference type="ARBA" id="ARBA00022737"/>
    </source>
</evidence>
<dbReference type="Pfam" id="PF01436">
    <property type="entry name" value="NHL"/>
    <property type="match status" value="1"/>
</dbReference>
<evidence type="ECO:0000313" key="2">
    <source>
        <dbReference type="EMBL" id="CAG2220623.1"/>
    </source>
</evidence>
<protein>
    <submittedName>
        <fullName evidence="2">Uncharacterized protein</fullName>
    </submittedName>
</protein>
<dbReference type="OrthoDB" id="6043636at2759"/>
<dbReference type="Gene3D" id="2.120.10.30">
    <property type="entry name" value="TolB, C-terminal domain"/>
    <property type="match status" value="1"/>
</dbReference>
<name>A0A8S3SIR0_MYTED</name>
<dbReference type="AlphaFoldDB" id="A0A8S3SIR0"/>
<dbReference type="SUPFAM" id="SSF63829">
    <property type="entry name" value="Calcium-dependent phosphotriesterase"/>
    <property type="match status" value="1"/>
</dbReference>
<dbReference type="Proteomes" id="UP000683360">
    <property type="component" value="Unassembled WGS sequence"/>
</dbReference>
<keyword evidence="1" id="KW-0677">Repeat</keyword>
<reference evidence="2" key="1">
    <citation type="submission" date="2021-03" db="EMBL/GenBank/DDBJ databases">
        <authorList>
            <person name="Bekaert M."/>
        </authorList>
    </citation>
    <scope>NUCLEOTIDE SEQUENCE</scope>
</reference>
<gene>
    <name evidence="2" type="ORF">MEDL_34056</name>
</gene>
<dbReference type="EMBL" id="CAJPWZ010001666">
    <property type="protein sequence ID" value="CAG2220623.1"/>
    <property type="molecule type" value="Genomic_DNA"/>
</dbReference>
<dbReference type="InterPro" id="IPR011042">
    <property type="entry name" value="6-blade_b-propeller_TolB-like"/>
</dbReference>
<sequence>MVSPFKNNIIACTEEGEQVQACTIFKRVYGIAVIPHTEEAVISLADVKIIQFVNIVSLVPGRQIKVVIEDNSIYGIAVVRDSIIVGGSCGNVHFIEKMKGKCLKTIKIGPGAIRSIVPFISAKDDVIYCCEHSGNKKVHRLKLDGSLISNCELENPIGMTLDSKSNVYVESYDFGELYNPLGITLDSKGNIYITCYDSHCLHRLSSDCKIDDIMLKKADGIDRPMSVAFNKTFSKLYISNSGSDRSVLIFNCK</sequence>
<evidence type="ECO:0000313" key="3">
    <source>
        <dbReference type="Proteomes" id="UP000683360"/>
    </source>
</evidence>
<proteinExistence type="predicted"/>